<keyword evidence="1" id="KW-1133">Transmembrane helix</keyword>
<evidence type="ECO:0000313" key="4">
    <source>
        <dbReference type="EMBL" id="MBI5168902.1"/>
    </source>
</evidence>
<feature type="signal peptide" evidence="2">
    <location>
        <begin position="1"/>
        <end position="21"/>
    </location>
</feature>
<name>A0A933SAC9_UNCEI</name>
<dbReference type="Pfam" id="PF13559">
    <property type="entry name" value="DUF4129"/>
    <property type="match status" value="1"/>
</dbReference>
<accession>A0A933SAC9</accession>
<proteinExistence type="predicted"/>
<evidence type="ECO:0000313" key="5">
    <source>
        <dbReference type="Proteomes" id="UP000696931"/>
    </source>
</evidence>
<protein>
    <submittedName>
        <fullName evidence="4">DUF4381 family protein</fullName>
    </submittedName>
</protein>
<dbReference type="AlphaFoldDB" id="A0A933SAC9"/>
<evidence type="ECO:0000259" key="3">
    <source>
        <dbReference type="Pfam" id="PF13559"/>
    </source>
</evidence>
<dbReference type="Proteomes" id="UP000696931">
    <property type="component" value="Unassembled WGS sequence"/>
</dbReference>
<keyword evidence="1" id="KW-0472">Membrane</keyword>
<keyword evidence="1" id="KW-0812">Transmembrane</keyword>
<evidence type="ECO:0000256" key="1">
    <source>
        <dbReference type="SAM" id="Phobius"/>
    </source>
</evidence>
<dbReference type="InterPro" id="IPR025403">
    <property type="entry name" value="TgpA-like_C"/>
</dbReference>
<comment type="caution">
    <text evidence="4">The sequence shown here is derived from an EMBL/GenBank/DDBJ whole genome shotgun (WGS) entry which is preliminary data.</text>
</comment>
<reference evidence="4" key="1">
    <citation type="submission" date="2020-07" db="EMBL/GenBank/DDBJ databases">
        <title>Huge and variable diversity of episymbiotic CPR bacteria and DPANN archaea in groundwater ecosystems.</title>
        <authorList>
            <person name="He C.Y."/>
            <person name="Keren R."/>
            <person name="Whittaker M."/>
            <person name="Farag I.F."/>
            <person name="Doudna J."/>
            <person name="Cate J.H.D."/>
            <person name="Banfield J.F."/>
        </authorList>
    </citation>
    <scope>NUCLEOTIDE SEQUENCE</scope>
    <source>
        <strain evidence="4">NC_groundwater_1813_Pr3_B-0.1um_71_17</strain>
    </source>
</reference>
<gene>
    <name evidence="4" type="ORF">HZA61_05415</name>
</gene>
<feature type="domain" description="Protein-glutamine gamma-glutamyltransferase-like C-terminal" evidence="3">
    <location>
        <begin position="272"/>
        <end position="341"/>
    </location>
</feature>
<keyword evidence="2" id="KW-0732">Signal</keyword>
<sequence length="354" mass="38171">MSTLLALAISTLLGLFPPGHADKVEAGRHDTVRVGMPDSLRRGSRASVALVRRFPARTMVAPAPAKLGQQLVFRAAVIVPAEAKVQFEVPEPGGDFTWGKPVASKRRLVYGAHLDLYGEWADSVSVEIPLQVFATGQVVVPGVGVSIDQTKRGGQKLRLRTPAVRLLVLPTVTAADSAQGLKPVRGPLGAPWWEQVPWTLVFLGVLALAALAFAFRWWRSRARRPASAAPAAAARAPVHDPSAEALAELAKLRARRLPEAGLFGEHSVALTRILRRYLEATLGSPRPGDTSTELLARLGGGQLDPSDLVRLELLLSLWDRVKFARAPLDRSEAERCESAVEALVRRGPGRKEVA</sequence>
<feature type="transmembrane region" description="Helical" evidence="1">
    <location>
        <begin position="198"/>
        <end position="218"/>
    </location>
</feature>
<evidence type="ECO:0000256" key="2">
    <source>
        <dbReference type="SAM" id="SignalP"/>
    </source>
</evidence>
<organism evidence="4 5">
    <name type="scientific">Eiseniibacteriota bacterium</name>
    <dbReference type="NCBI Taxonomy" id="2212470"/>
    <lineage>
        <taxon>Bacteria</taxon>
        <taxon>Candidatus Eiseniibacteriota</taxon>
    </lineage>
</organism>
<dbReference type="EMBL" id="JACRIW010000038">
    <property type="protein sequence ID" value="MBI5168902.1"/>
    <property type="molecule type" value="Genomic_DNA"/>
</dbReference>
<feature type="chain" id="PRO_5036859090" evidence="2">
    <location>
        <begin position="22"/>
        <end position="354"/>
    </location>
</feature>